<evidence type="ECO:0000313" key="1">
    <source>
        <dbReference type="EMBL" id="KAB2613535.1"/>
    </source>
</evidence>
<name>A0A5N5GDJ3_9ROSA</name>
<reference evidence="2" key="2">
    <citation type="submission" date="2019-10" db="EMBL/GenBank/DDBJ databases">
        <title>A de novo genome assembly of a pear dwarfing rootstock.</title>
        <authorList>
            <person name="Wang F."/>
            <person name="Wang J."/>
            <person name="Li S."/>
            <person name="Zhang Y."/>
            <person name="Fang M."/>
            <person name="Ma L."/>
            <person name="Zhao Y."/>
            <person name="Jiang S."/>
        </authorList>
    </citation>
    <scope>NUCLEOTIDE SEQUENCE [LARGE SCALE GENOMIC DNA]</scope>
</reference>
<reference evidence="1 2" key="1">
    <citation type="submission" date="2019-09" db="EMBL/GenBank/DDBJ databases">
        <authorList>
            <person name="Ou C."/>
        </authorList>
    </citation>
    <scope>NUCLEOTIDE SEQUENCE [LARGE SCALE GENOMIC DNA]</scope>
    <source>
        <strain evidence="1">S2</strain>
        <tissue evidence="1">Leaf</tissue>
    </source>
</reference>
<reference evidence="1 2" key="3">
    <citation type="submission" date="2019-11" db="EMBL/GenBank/DDBJ databases">
        <title>A de novo genome assembly of a pear dwarfing rootstock.</title>
        <authorList>
            <person name="Wang F."/>
            <person name="Wang J."/>
            <person name="Li S."/>
            <person name="Zhang Y."/>
            <person name="Fang M."/>
            <person name="Ma L."/>
            <person name="Zhao Y."/>
            <person name="Jiang S."/>
        </authorList>
    </citation>
    <scope>NUCLEOTIDE SEQUENCE [LARGE SCALE GENOMIC DNA]</scope>
    <source>
        <strain evidence="1">S2</strain>
        <tissue evidence="1">Leaf</tissue>
    </source>
</reference>
<accession>A0A5N5GDJ3</accession>
<evidence type="ECO:0000313" key="2">
    <source>
        <dbReference type="Proteomes" id="UP000327157"/>
    </source>
</evidence>
<dbReference type="EMBL" id="SMOL01000458">
    <property type="protein sequence ID" value="KAB2613535.1"/>
    <property type="molecule type" value="Genomic_DNA"/>
</dbReference>
<dbReference type="OrthoDB" id="1738723at2759"/>
<keyword evidence="2" id="KW-1185">Reference proteome</keyword>
<organism evidence="1 2">
    <name type="scientific">Pyrus ussuriensis x Pyrus communis</name>
    <dbReference type="NCBI Taxonomy" id="2448454"/>
    <lineage>
        <taxon>Eukaryota</taxon>
        <taxon>Viridiplantae</taxon>
        <taxon>Streptophyta</taxon>
        <taxon>Embryophyta</taxon>
        <taxon>Tracheophyta</taxon>
        <taxon>Spermatophyta</taxon>
        <taxon>Magnoliopsida</taxon>
        <taxon>eudicotyledons</taxon>
        <taxon>Gunneridae</taxon>
        <taxon>Pentapetalae</taxon>
        <taxon>rosids</taxon>
        <taxon>fabids</taxon>
        <taxon>Rosales</taxon>
        <taxon>Rosaceae</taxon>
        <taxon>Amygdaloideae</taxon>
        <taxon>Maleae</taxon>
        <taxon>Pyrus</taxon>
    </lineage>
</organism>
<sequence length="109" mass="12819">MNVDAPDRAWKPVLFIHPSTLETTLIEFDFKSKVKSDLESFLKTKQYYHRLGRVWKWIKFRGRYGEFSRVRRVRSGSLACQRQLGAEDSAVVDDNKIGHCDRGLEPIYR</sequence>
<gene>
    <name evidence="1" type="ORF">D8674_035851</name>
</gene>
<dbReference type="Proteomes" id="UP000327157">
    <property type="component" value="Chromosome 9"/>
</dbReference>
<dbReference type="AlphaFoldDB" id="A0A5N5GDJ3"/>
<protein>
    <submittedName>
        <fullName evidence="1">Mitochondrial chaperone BCS1</fullName>
    </submittedName>
</protein>
<comment type="caution">
    <text evidence="1">The sequence shown here is derived from an EMBL/GenBank/DDBJ whole genome shotgun (WGS) entry which is preliminary data.</text>
</comment>
<proteinExistence type="predicted"/>